<dbReference type="GO" id="GO:0008081">
    <property type="term" value="F:phosphoric diester hydrolase activity"/>
    <property type="evidence" value="ECO:0007669"/>
    <property type="project" value="InterPro"/>
</dbReference>
<gene>
    <name evidence="3" type="ORF">SAMN04488090_0432</name>
</gene>
<sequence>MNKLFLLAGLLITFSSPAQQVIAHRGAWKNSAQNSLASLREAIRLGCYGSEFDVHLSADSVPVISHDHEIGGLSIEKSTVAELSRVRLANGESVPTLEAYLREGLRQRKTKLILEIKVSRISPERSLLLTKYCVRLVRKLKARKQVEYISFGLPVCRKIRELDPKAPVYYLNGDIAPGSLPGGIQADYPYPAWEKNPGWLPEAHARKQKANVWTVNDSERMHAFIDRRIDFITTDEPERLLQLLRP</sequence>
<keyword evidence="4" id="KW-1185">Reference proteome</keyword>
<evidence type="ECO:0000313" key="4">
    <source>
        <dbReference type="Proteomes" id="UP000198901"/>
    </source>
</evidence>
<accession>A0A1G9IE58</accession>
<dbReference type="AlphaFoldDB" id="A0A1G9IE58"/>
<dbReference type="Gene3D" id="3.20.20.190">
    <property type="entry name" value="Phosphatidylinositol (PI) phosphodiesterase"/>
    <property type="match status" value="1"/>
</dbReference>
<dbReference type="RefSeq" id="WP_093197107.1">
    <property type="nucleotide sequence ID" value="NZ_FNGS01000001.1"/>
</dbReference>
<dbReference type="InterPro" id="IPR030395">
    <property type="entry name" value="GP_PDE_dom"/>
</dbReference>
<dbReference type="GO" id="GO:0006629">
    <property type="term" value="P:lipid metabolic process"/>
    <property type="evidence" value="ECO:0007669"/>
    <property type="project" value="InterPro"/>
</dbReference>
<dbReference type="PROSITE" id="PS50007">
    <property type="entry name" value="PIPLC_X_DOMAIN"/>
    <property type="match status" value="1"/>
</dbReference>
<reference evidence="3 4" key="1">
    <citation type="submission" date="2016-10" db="EMBL/GenBank/DDBJ databases">
        <authorList>
            <person name="de Groot N.N."/>
        </authorList>
    </citation>
    <scope>NUCLEOTIDE SEQUENCE [LARGE SCALE GENOMIC DNA]</scope>
    <source>
        <strain evidence="3 4">DSM 21668</strain>
    </source>
</reference>
<dbReference type="PANTHER" id="PTHR46211:SF1">
    <property type="entry name" value="GLYCEROPHOSPHODIESTER PHOSPHODIESTERASE, CYTOPLASMIC"/>
    <property type="match status" value="1"/>
</dbReference>
<dbReference type="PANTHER" id="PTHR46211">
    <property type="entry name" value="GLYCEROPHOSPHORYL DIESTER PHOSPHODIESTERASE"/>
    <property type="match status" value="1"/>
</dbReference>
<dbReference type="PROSITE" id="PS51704">
    <property type="entry name" value="GP_PDE"/>
    <property type="match status" value="1"/>
</dbReference>
<evidence type="ECO:0000256" key="1">
    <source>
        <dbReference type="SAM" id="SignalP"/>
    </source>
</evidence>
<dbReference type="SUPFAM" id="SSF51695">
    <property type="entry name" value="PLC-like phosphodiesterases"/>
    <property type="match status" value="1"/>
</dbReference>
<evidence type="ECO:0000259" key="2">
    <source>
        <dbReference type="PROSITE" id="PS51704"/>
    </source>
</evidence>
<feature type="chain" id="PRO_5011512549" evidence="1">
    <location>
        <begin position="19"/>
        <end position="246"/>
    </location>
</feature>
<proteinExistence type="predicted"/>
<dbReference type="EMBL" id="FNGS01000001">
    <property type="protein sequence ID" value="SDL23124.1"/>
    <property type="molecule type" value="Genomic_DNA"/>
</dbReference>
<name>A0A1G9IE58_9BACT</name>
<dbReference type="STRING" id="563176.SAMN04488090_0432"/>
<keyword evidence="1" id="KW-0732">Signal</keyword>
<dbReference type="Proteomes" id="UP000198901">
    <property type="component" value="Unassembled WGS sequence"/>
</dbReference>
<feature type="domain" description="GP-PDE" evidence="2">
    <location>
        <begin position="19"/>
        <end position="244"/>
    </location>
</feature>
<feature type="signal peptide" evidence="1">
    <location>
        <begin position="1"/>
        <end position="18"/>
    </location>
</feature>
<organism evidence="3 4">
    <name type="scientific">Siphonobacter aquaeclarae</name>
    <dbReference type="NCBI Taxonomy" id="563176"/>
    <lineage>
        <taxon>Bacteria</taxon>
        <taxon>Pseudomonadati</taxon>
        <taxon>Bacteroidota</taxon>
        <taxon>Cytophagia</taxon>
        <taxon>Cytophagales</taxon>
        <taxon>Cytophagaceae</taxon>
        <taxon>Siphonobacter</taxon>
    </lineage>
</organism>
<evidence type="ECO:0000313" key="3">
    <source>
        <dbReference type="EMBL" id="SDL23124.1"/>
    </source>
</evidence>
<protein>
    <submittedName>
        <fullName evidence="3">Glycerophosphoryl diester phosphodiesterase</fullName>
    </submittedName>
</protein>
<dbReference type="InterPro" id="IPR017946">
    <property type="entry name" value="PLC-like_Pdiesterase_TIM-brl"/>
</dbReference>
<dbReference type="OrthoDB" id="384721at2"/>
<dbReference type="Pfam" id="PF03009">
    <property type="entry name" value="GDPD"/>
    <property type="match status" value="1"/>
</dbReference>